<reference evidence="1" key="1">
    <citation type="submission" date="2018-02" db="EMBL/GenBank/DDBJ databases">
        <title>Rhizophora mucronata_Transcriptome.</title>
        <authorList>
            <person name="Meera S.P."/>
            <person name="Sreeshan A."/>
            <person name="Augustine A."/>
        </authorList>
    </citation>
    <scope>NUCLEOTIDE SEQUENCE</scope>
    <source>
        <tissue evidence="1">Leaf</tissue>
    </source>
</reference>
<accession>A0A2P2MNF0</accession>
<dbReference type="AlphaFoldDB" id="A0A2P2MNF0"/>
<proteinExistence type="predicted"/>
<name>A0A2P2MNF0_RHIMU</name>
<sequence>MNWCCLYSGLSSSCGIILPCAPGKFIWQLFNHRYVILQHINKVIHIKYIHE</sequence>
<dbReference type="EMBL" id="GGEC01051280">
    <property type="protein sequence ID" value="MBX31764.1"/>
    <property type="molecule type" value="Transcribed_RNA"/>
</dbReference>
<organism evidence="1">
    <name type="scientific">Rhizophora mucronata</name>
    <name type="common">Asiatic mangrove</name>
    <dbReference type="NCBI Taxonomy" id="61149"/>
    <lineage>
        <taxon>Eukaryota</taxon>
        <taxon>Viridiplantae</taxon>
        <taxon>Streptophyta</taxon>
        <taxon>Embryophyta</taxon>
        <taxon>Tracheophyta</taxon>
        <taxon>Spermatophyta</taxon>
        <taxon>Magnoliopsida</taxon>
        <taxon>eudicotyledons</taxon>
        <taxon>Gunneridae</taxon>
        <taxon>Pentapetalae</taxon>
        <taxon>rosids</taxon>
        <taxon>fabids</taxon>
        <taxon>Malpighiales</taxon>
        <taxon>Rhizophoraceae</taxon>
        <taxon>Rhizophora</taxon>
    </lineage>
</organism>
<evidence type="ECO:0000313" key="1">
    <source>
        <dbReference type="EMBL" id="MBX31764.1"/>
    </source>
</evidence>
<protein>
    <submittedName>
        <fullName evidence="1">Uncharacterized protein MANES_12G126600</fullName>
    </submittedName>
</protein>